<gene>
    <name evidence="11" type="ORF">NF685_11265</name>
</gene>
<dbReference type="Pfam" id="PF20628">
    <property type="entry name" value="Dyp_perox_C"/>
    <property type="match status" value="1"/>
</dbReference>
<accession>A0ABT1CIC6</accession>
<feature type="region of interest" description="Disordered" evidence="8">
    <location>
        <begin position="30"/>
        <end position="57"/>
    </location>
</feature>
<evidence type="ECO:0000259" key="9">
    <source>
        <dbReference type="Pfam" id="PF04261"/>
    </source>
</evidence>
<dbReference type="EMBL" id="JAMXQU010000009">
    <property type="protein sequence ID" value="MCO6160608.1"/>
    <property type="molecule type" value="Genomic_DNA"/>
</dbReference>
<evidence type="ECO:0000313" key="11">
    <source>
        <dbReference type="EMBL" id="MCO6160608.1"/>
    </source>
</evidence>
<evidence type="ECO:0000256" key="4">
    <source>
        <dbReference type="ARBA" id="ARBA00022723"/>
    </source>
</evidence>
<evidence type="ECO:0000256" key="6">
    <source>
        <dbReference type="ARBA" id="ARBA00023002"/>
    </source>
</evidence>
<evidence type="ECO:0000256" key="3">
    <source>
        <dbReference type="ARBA" id="ARBA00022617"/>
    </source>
</evidence>
<proteinExistence type="predicted"/>
<keyword evidence="6" id="KW-0560">Oxidoreductase</keyword>
<protein>
    <submittedName>
        <fullName evidence="11">Dyp-type peroxidase</fullName>
    </submittedName>
</protein>
<keyword evidence="3" id="KW-0349">Heme</keyword>
<name>A0ABT1CIC6_9PROT</name>
<dbReference type="Pfam" id="PF04261">
    <property type="entry name" value="Dyp_perox_N"/>
    <property type="match status" value="1"/>
</dbReference>
<dbReference type="NCBIfam" id="TIGR01413">
    <property type="entry name" value="Dyp_perox_fam"/>
    <property type="match status" value="1"/>
</dbReference>
<feature type="domain" description="Dyp-type peroxidase N-terminal" evidence="9">
    <location>
        <begin position="53"/>
        <end position="201"/>
    </location>
</feature>
<reference evidence="11 12" key="1">
    <citation type="submission" date="2022-06" db="EMBL/GenBank/DDBJ databases">
        <title>Whole-genome of Asaia lannensis strain LMG 27011T.</title>
        <authorList>
            <person name="Sombolestani A."/>
        </authorList>
    </citation>
    <scope>NUCLEOTIDE SEQUENCE [LARGE SCALE GENOMIC DNA]</scope>
    <source>
        <strain evidence="11 12">NBRC 102526</strain>
    </source>
</reference>
<evidence type="ECO:0000256" key="7">
    <source>
        <dbReference type="ARBA" id="ARBA00023004"/>
    </source>
</evidence>
<dbReference type="InterPro" id="IPR048327">
    <property type="entry name" value="Dyp_perox_N"/>
</dbReference>
<dbReference type="PANTHER" id="PTHR30521:SF4">
    <property type="entry name" value="DEFERROCHELATASE"/>
    <property type="match status" value="1"/>
</dbReference>
<evidence type="ECO:0000259" key="10">
    <source>
        <dbReference type="Pfam" id="PF20628"/>
    </source>
</evidence>
<organism evidence="11 12">
    <name type="scientific">Asaia lannensis NBRC 102526</name>
    <dbReference type="NCBI Taxonomy" id="1307926"/>
    <lineage>
        <taxon>Bacteria</taxon>
        <taxon>Pseudomonadati</taxon>
        <taxon>Pseudomonadota</taxon>
        <taxon>Alphaproteobacteria</taxon>
        <taxon>Acetobacterales</taxon>
        <taxon>Acetobacteraceae</taxon>
        <taxon>Asaia</taxon>
    </lineage>
</organism>
<dbReference type="PANTHER" id="PTHR30521">
    <property type="entry name" value="DEFERROCHELATASE/PEROXIDASE"/>
    <property type="match status" value="1"/>
</dbReference>
<keyword evidence="4" id="KW-0479">Metal-binding</keyword>
<comment type="caution">
    <text evidence="11">The sequence shown here is derived from an EMBL/GenBank/DDBJ whole genome shotgun (WGS) entry which is preliminary data.</text>
</comment>
<evidence type="ECO:0000313" key="12">
    <source>
        <dbReference type="Proteomes" id="UP001523401"/>
    </source>
</evidence>
<dbReference type="PROSITE" id="PS51404">
    <property type="entry name" value="DYP_PEROXIDASE"/>
    <property type="match status" value="1"/>
</dbReference>
<keyword evidence="12" id="KW-1185">Reference proteome</keyword>
<dbReference type="RefSeq" id="WP_252849671.1">
    <property type="nucleotide sequence ID" value="NZ_BAPW01000047.1"/>
</dbReference>
<keyword evidence="5" id="KW-0732">Signal</keyword>
<dbReference type="GO" id="GO:0004601">
    <property type="term" value="F:peroxidase activity"/>
    <property type="evidence" value="ECO:0007669"/>
    <property type="project" value="UniProtKB-KW"/>
</dbReference>
<keyword evidence="2 11" id="KW-0575">Peroxidase</keyword>
<dbReference type="InterPro" id="IPR011008">
    <property type="entry name" value="Dimeric_a/b-barrel"/>
</dbReference>
<comment type="cofactor">
    <cofactor evidence="1">
        <name>heme b</name>
        <dbReference type="ChEBI" id="CHEBI:60344"/>
    </cofactor>
</comment>
<evidence type="ECO:0000256" key="5">
    <source>
        <dbReference type="ARBA" id="ARBA00022729"/>
    </source>
</evidence>
<evidence type="ECO:0000256" key="1">
    <source>
        <dbReference type="ARBA" id="ARBA00001970"/>
    </source>
</evidence>
<evidence type="ECO:0000256" key="8">
    <source>
        <dbReference type="SAM" id="MobiDB-lite"/>
    </source>
</evidence>
<dbReference type="Proteomes" id="UP001523401">
    <property type="component" value="Unassembled WGS sequence"/>
</dbReference>
<dbReference type="InterPro" id="IPR048328">
    <property type="entry name" value="Dyp_perox_C"/>
</dbReference>
<sequence length="414" mass="45282">MTDGKSWSSLRRRRFLAGSAAFSSLSSVTEGTGTALGAGKGERTSGTGMPSHQPGIITPQPPHVYFITFDVTTQKREVLVAMLRAWTVAADRLMAGKDMPGLVDSDETDGLGSRNLTVTIGFGPGLFIKDGKDRFGLAVHRPAALADLPRFTGDQLVPARTGGDLCVQCCADDPQTTLHASRILTRLAYDVAAPRWAQAGFLPNFGKGKTPRNLMGFKDGTINPDGQDPNSADRFIWAAPDDKPWMQSGSYLVARIIRIALEHWDRTPVSFQEETMGRQKHSGAPIGGHDEFEPLTLTQKDRDGNPVTVQNSHARLAAPEENGGAQILRRAYSYDNGLSYTAERWPPWRQGMEMDAGLLFLSWQQDPRTGFVRIFEKMAKFDMMNQYTTHIGGGLFACPGKMDGTFIGQSLFAL</sequence>
<keyword evidence="7" id="KW-0408">Iron</keyword>
<feature type="domain" description="Dyp-type peroxidase C-terminal" evidence="10">
    <location>
        <begin position="210"/>
        <end position="401"/>
    </location>
</feature>
<dbReference type="InterPro" id="IPR006314">
    <property type="entry name" value="Dyp_peroxidase"/>
</dbReference>
<dbReference type="SUPFAM" id="SSF54909">
    <property type="entry name" value="Dimeric alpha+beta barrel"/>
    <property type="match status" value="1"/>
</dbReference>
<evidence type="ECO:0000256" key="2">
    <source>
        <dbReference type="ARBA" id="ARBA00022559"/>
    </source>
</evidence>